<sequence>MDGKHFWMELFQLGANTLARICESFPTGMLLCSGGWSCHPKFLVGQANVTVGSSFCQSHRMDSHETERESEQQKLHPNGIRKGKAEEDISALPHSPSYNPQSLLSQARQEPVTSPL</sequence>
<dbReference type="AlphaFoldDB" id="A0AA88SYT1"/>
<reference evidence="2" key="1">
    <citation type="submission" date="2023-07" db="EMBL/GenBank/DDBJ databases">
        <title>Chromosome-level Genome Assembly of Striped Snakehead (Channa striata).</title>
        <authorList>
            <person name="Liu H."/>
        </authorList>
    </citation>
    <scope>NUCLEOTIDE SEQUENCE</scope>
    <source>
        <strain evidence="2">Gz</strain>
        <tissue evidence="2">Muscle</tissue>
    </source>
</reference>
<gene>
    <name evidence="2" type="ORF">Q5P01_005723</name>
</gene>
<organism evidence="2 3">
    <name type="scientific">Channa striata</name>
    <name type="common">Snakehead murrel</name>
    <name type="synonym">Ophicephalus striatus</name>
    <dbReference type="NCBI Taxonomy" id="64152"/>
    <lineage>
        <taxon>Eukaryota</taxon>
        <taxon>Metazoa</taxon>
        <taxon>Chordata</taxon>
        <taxon>Craniata</taxon>
        <taxon>Vertebrata</taxon>
        <taxon>Euteleostomi</taxon>
        <taxon>Actinopterygii</taxon>
        <taxon>Neopterygii</taxon>
        <taxon>Teleostei</taxon>
        <taxon>Neoteleostei</taxon>
        <taxon>Acanthomorphata</taxon>
        <taxon>Anabantaria</taxon>
        <taxon>Anabantiformes</taxon>
        <taxon>Channoidei</taxon>
        <taxon>Channidae</taxon>
        <taxon>Channa</taxon>
    </lineage>
</organism>
<comment type="caution">
    <text evidence="2">The sequence shown here is derived from an EMBL/GenBank/DDBJ whole genome shotgun (WGS) entry which is preliminary data.</text>
</comment>
<name>A0AA88SYT1_CHASR</name>
<protein>
    <submittedName>
        <fullName evidence="2">Uncharacterized protein</fullName>
    </submittedName>
</protein>
<accession>A0AA88SYT1</accession>
<proteinExistence type="predicted"/>
<feature type="region of interest" description="Disordered" evidence="1">
    <location>
        <begin position="57"/>
        <end position="116"/>
    </location>
</feature>
<feature type="compositionally biased region" description="Basic and acidic residues" evidence="1">
    <location>
        <begin position="59"/>
        <end position="74"/>
    </location>
</feature>
<evidence type="ECO:0000313" key="2">
    <source>
        <dbReference type="EMBL" id="KAK2856988.1"/>
    </source>
</evidence>
<evidence type="ECO:0000313" key="3">
    <source>
        <dbReference type="Proteomes" id="UP001187415"/>
    </source>
</evidence>
<keyword evidence="3" id="KW-1185">Reference proteome</keyword>
<feature type="compositionally biased region" description="Polar residues" evidence="1">
    <location>
        <begin position="96"/>
        <end position="116"/>
    </location>
</feature>
<dbReference type="Proteomes" id="UP001187415">
    <property type="component" value="Unassembled WGS sequence"/>
</dbReference>
<dbReference type="EMBL" id="JAUPFM010000003">
    <property type="protein sequence ID" value="KAK2856988.1"/>
    <property type="molecule type" value="Genomic_DNA"/>
</dbReference>
<evidence type="ECO:0000256" key="1">
    <source>
        <dbReference type="SAM" id="MobiDB-lite"/>
    </source>
</evidence>